<proteinExistence type="predicted"/>
<name>A0A9D1J269_9FIRM</name>
<evidence type="ECO:0000313" key="1">
    <source>
        <dbReference type="EMBL" id="HIR57955.1"/>
    </source>
</evidence>
<protein>
    <submittedName>
        <fullName evidence="1">Uncharacterized protein</fullName>
    </submittedName>
</protein>
<gene>
    <name evidence="1" type="ORF">IAA54_09825</name>
</gene>
<reference evidence="1" key="2">
    <citation type="journal article" date="2021" name="PeerJ">
        <title>Extensive microbial diversity within the chicken gut microbiome revealed by metagenomics and culture.</title>
        <authorList>
            <person name="Gilroy R."/>
            <person name="Ravi A."/>
            <person name="Getino M."/>
            <person name="Pursley I."/>
            <person name="Horton D.L."/>
            <person name="Alikhan N.F."/>
            <person name="Baker D."/>
            <person name="Gharbi K."/>
            <person name="Hall N."/>
            <person name="Watson M."/>
            <person name="Adriaenssens E.M."/>
            <person name="Foster-Nyarko E."/>
            <person name="Jarju S."/>
            <person name="Secka A."/>
            <person name="Antonio M."/>
            <person name="Oren A."/>
            <person name="Chaudhuri R.R."/>
            <person name="La Ragione R."/>
            <person name="Hildebrand F."/>
            <person name="Pallen M.J."/>
        </authorList>
    </citation>
    <scope>NUCLEOTIDE SEQUENCE</scope>
    <source>
        <strain evidence="1">ChiSjej1B19-7085</strain>
    </source>
</reference>
<evidence type="ECO:0000313" key="2">
    <source>
        <dbReference type="Proteomes" id="UP000886785"/>
    </source>
</evidence>
<dbReference type="Proteomes" id="UP000886785">
    <property type="component" value="Unassembled WGS sequence"/>
</dbReference>
<organism evidence="1 2">
    <name type="scientific">Candidatus Gallacutalibacter pullicola</name>
    <dbReference type="NCBI Taxonomy" id="2840830"/>
    <lineage>
        <taxon>Bacteria</taxon>
        <taxon>Bacillati</taxon>
        <taxon>Bacillota</taxon>
        <taxon>Clostridia</taxon>
        <taxon>Eubacteriales</taxon>
        <taxon>Candidatus Gallacutalibacter</taxon>
    </lineage>
</organism>
<accession>A0A9D1J269</accession>
<dbReference type="EMBL" id="DVHF01000120">
    <property type="protein sequence ID" value="HIR57955.1"/>
    <property type="molecule type" value="Genomic_DNA"/>
</dbReference>
<dbReference type="AlphaFoldDB" id="A0A9D1J269"/>
<sequence>MEMKLVPFDSDLWDIYTGAYGSVRTEVKILMGHKKTAPPSGEKLRRLSAQEKGDYQIAFDNLCENLWHQTSFYNALYLVMPYMVTLLEQKESEHDFDWQLAIISAMGICLASAPDWNEESRIEPGDLLESYRLSVKKLKEKTKVFLSSHLDQISRLESRKRGEFLTALMAILGDREAAFLLTLSAREGCPLLCGRCGFGCENGSLDNPEFRERITPAPEKPWDGKSFDDPLTWYSGVLHRVGADAEASRLAYYYGTFTCPECGEKKPVLDFMKAYHSFV</sequence>
<reference evidence="1" key="1">
    <citation type="submission" date="2020-10" db="EMBL/GenBank/DDBJ databases">
        <authorList>
            <person name="Gilroy R."/>
        </authorList>
    </citation>
    <scope>NUCLEOTIDE SEQUENCE</scope>
    <source>
        <strain evidence="1">ChiSjej1B19-7085</strain>
    </source>
</reference>
<comment type="caution">
    <text evidence="1">The sequence shown here is derived from an EMBL/GenBank/DDBJ whole genome shotgun (WGS) entry which is preliminary data.</text>
</comment>